<organism evidence="3 4">
    <name type="scientific">Jejudonia soesokkakensis</name>
    <dbReference type="NCBI Taxonomy" id="1323432"/>
    <lineage>
        <taxon>Bacteria</taxon>
        <taxon>Pseudomonadati</taxon>
        <taxon>Bacteroidota</taxon>
        <taxon>Flavobacteriia</taxon>
        <taxon>Flavobacteriales</taxon>
        <taxon>Flavobacteriaceae</taxon>
        <taxon>Jejudonia</taxon>
    </lineage>
</organism>
<dbReference type="EMBL" id="JBHTBN010000001">
    <property type="protein sequence ID" value="MFC7356172.1"/>
    <property type="molecule type" value="Genomic_DNA"/>
</dbReference>
<feature type="transmembrane region" description="Helical" evidence="1">
    <location>
        <begin position="117"/>
        <end position="135"/>
    </location>
</feature>
<feature type="transmembrane region" description="Helical" evidence="1">
    <location>
        <begin position="142"/>
        <end position="161"/>
    </location>
</feature>
<feature type="transmembrane region" description="Helical" evidence="1">
    <location>
        <begin position="198"/>
        <end position="216"/>
    </location>
</feature>
<dbReference type="PANTHER" id="PTHR37312">
    <property type="entry name" value="MEMBRANE-BOUND ACYLTRANSFERASE YKRP-RELATED"/>
    <property type="match status" value="1"/>
</dbReference>
<dbReference type="GO" id="GO:0016746">
    <property type="term" value="F:acyltransferase activity"/>
    <property type="evidence" value="ECO:0007669"/>
    <property type="project" value="UniProtKB-KW"/>
</dbReference>
<keyword evidence="1" id="KW-0472">Membrane</keyword>
<dbReference type="InterPro" id="IPR002656">
    <property type="entry name" value="Acyl_transf_3_dom"/>
</dbReference>
<feature type="transmembrane region" description="Helical" evidence="1">
    <location>
        <begin position="31"/>
        <end position="52"/>
    </location>
</feature>
<keyword evidence="1" id="KW-0812">Transmembrane</keyword>
<evidence type="ECO:0000256" key="1">
    <source>
        <dbReference type="SAM" id="Phobius"/>
    </source>
</evidence>
<dbReference type="InterPro" id="IPR052734">
    <property type="entry name" value="Nod_factor_acetyltransferase"/>
</dbReference>
<feature type="transmembrane region" description="Helical" evidence="1">
    <location>
        <begin position="299"/>
        <end position="320"/>
    </location>
</feature>
<protein>
    <submittedName>
        <fullName evidence="3">Acyltransferase family protein</fullName>
    </submittedName>
</protein>
<dbReference type="Proteomes" id="UP001596415">
    <property type="component" value="Unassembled WGS sequence"/>
</dbReference>
<evidence type="ECO:0000313" key="3">
    <source>
        <dbReference type="EMBL" id="MFC7356172.1"/>
    </source>
</evidence>
<accession>A0ABW2MPV9</accession>
<gene>
    <name evidence="3" type="ORF">ACFQO1_00605</name>
</gene>
<feature type="transmembrane region" description="Helical" evidence="1">
    <location>
        <begin position="272"/>
        <end position="293"/>
    </location>
</feature>
<reference evidence="4" key="1">
    <citation type="journal article" date="2019" name="Int. J. Syst. Evol. Microbiol.">
        <title>The Global Catalogue of Microorganisms (GCM) 10K type strain sequencing project: providing services to taxonomists for standard genome sequencing and annotation.</title>
        <authorList>
            <consortium name="The Broad Institute Genomics Platform"/>
            <consortium name="The Broad Institute Genome Sequencing Center for Infectious Disease"/>
            <person name="Wu L."/>
            <person name="Ma J."/>
        </authorList>
    </citation>
    <scope>NUCLEOTIDE SEQUENCE [LARGE SCALE GENOMIC DNA]</scope>
    <source>
        <strain evidence="4">CGMCC 1.16306</strain>
    </source>
</reference>
<keyword evidence="1" id="KW-1133">Transmembrane helix</keyword>
<feature type="transmembrane region" description="Helical" evidence="1">
    <location>
        <begin position="64"/>
        <end position="82"/>
    </location>
</feature>
<name>A0ABW2MPV9_9FLAO</name>
<evidence type="ECO:0000259" key="2">
    <source>
        <dbReference type="Pfam" id="PF01757"/>
    </source>
</evidence>
<feature type="domain" description="Acyltransferase 3" evidence="2">
    <location>
        <begin position="6"/>
        <end position="314"/>
    </location>
</feature>
<sequence>MKERLEWIDQARGLSIFLVVYGHNFPTYEPYIYSFHVPLFFFIAGIFHPSEVRFKGIIKRGKTVLLPYFIWASLLFLFWFFVGRKYGKSATQDLSVIDNFIGIFYAQGGQKYMDWGIPMWFLPCFFVLFLVFSVVRKIKNQFLCNGIMLLCILIGFGWTRISEVHLPWSVDVALVALSFYLAGNLLKKWLNQLTKKKAAIAFVVFLGINILGFYLNTGKVDMYRSLYGNELLFFVSGLAGSIASVLFFKAVPIFKFLSYLGRHTIVILATHLRMLTAIKLVLVFIFGITVFEFTEIEKVLLSVLQLIMIVPIIWFVNKYIPILDGQIKKR</sequence>
<keyword evidence="3" id="KW-0808">Transferase</keyword>
<feature type="transmembrane region" description="Helical" evidence="1">
    <location>
        <begin position="231"/>
        <end position="251"/>
    </location>
</feature>
<dbReference type="RefSeq" id="WP_380215658.1">
    <property type="nucleotide sequence ID" value="NZ_JBHTBN010000001.1"/>
</dbReference>
<keyword evidence="3" id="KW-0012">Acyltransferase</keyword>
<evidence type="ECO:0000313" key="4">
    <source>
        <dbReference type="Proteomes" id="UP001596415"/>
    </source>
</evidence>
<comment type="caution">
    <text evidence="3">The sequence shown here is derived from an EMBL/GenBank/DDBJ whole genome shotgun (WGS) entry which is preliminary data.</text>
</comment>
<keyword evidence="4" id="KW-1185">Reference proteome</keyword>
<proteinExistence type="predicted"/>
<dbReference type="Pfam" id="PF01757">
    <property type="entry name" value="Acyl_transf_3"/>
    <property type="match status" value="1"/>
</dbReference>
<feature type="transmembrane region" description="Helical" evidence="1">
    <location>
        <begin position="167"/>
        <end position="186"/>
    </location>
</feature>
<dbReference type="PANTHER" id="PTHR37312:SF1">
    <property type="entry name" value="MEMBRANE-BOUND ACYLTRANSFERASE YKRP-RELATED"/>
    <property type="match status" value="1"/>
</dbReference>